<feature type="transmembrane region" description="Helical" evidence="7">
    <location>
        <begin position="67"/>
        <end position="88"/>
    </location>
</feature>
<gene>
    <name evidence="8" type="ORF">CEURO_LOCUS7963</name>
</gene>
<accession>A0A9P0Z0H1</accession>
<organism evidence="8 9">
    <name type="scientific">Cuscuta europaea</name>
    <name type="common">European dodder</name>
    <dbReference type="NCBI Taxonomy" id="41803"/>
    <lineage>
        <taxon>Eukaryota</taxon>
        <taxon>Viridiplantae</taxon>
        <taxon>Streptophyta</taxon>
        <taxon>Embryophyta</taxon>
        <taxon>Tracheophyta</taxon>
        <taxon>Spermatophyta</taxon>
        <taxon>Magnoliopsida</taxon>
        <taxon>eudicotyledons</taxon>
        <taxon>Gunneridae</taxon>
        <taxon>Pentapetalae</taxon>
        <taxon>asterids</taxon>
        <taxon>lamiids</taxon>
        <taxon>Solanales</taxon>
        <taxon>Convolvulaceae</taxon>
        <taxon>Cuscuteae</taxon>
        <taxon>Cuscuta</taxon>
        <taxon>Cuscuta subgen. Cuscuta</taxon>
    </lineage>
</organism>
<name>A0A9P0Z0H1_CUSEU</name>
<dbReference type="InterPro" id="IPR022357">
    <property type="entry name" value="MIP_CS"/>
</dbReference>
<sequence length="115" mass="12470">MAGKDKIVAIEEGTQFSNNERIEPSGSFCTSSAVVEIIQKVIAETIGTYFLIFIGCGSVAVDKIYGSLTFPGVSVAWGMIIMVMVYSVGHISGAHFNPAVTITFALFRQFPWKQV</sequence>
<evidence type="ECO:0000256" key="6">
    <source>
        <dbReference type="RuleBase" id="RU000477"/>
    </source>
</evidence>
<keyword evidence="4 7" id="KW-1133">Transmembrane helix</keyword>
<evidence type="ECO:0000313" key="9">
    <source>
        <dbReference type="Proteomes" id="UP001152484"/>
    </source>
</evidence>
<dbReference type="GO" id="GO:0016020">
    <property type="term" value="C:membrane"/>
    <property type="evidence" value="ECO:0007669"/>
    <property type="project" value="UniProtKB-SubCell"/>
</dbReference>
<keyword evidence="2 6" id="KW-0813">Transport</keyword>
<proteinExistence type="inferred from homology"/>
<evidence type="ECO:0000256" key="7">
    <source>
        <dbReference type="SAM" id="Phobius"/>
    </source>
</evidence>
<protein>
    <submittedName>
        <fullName evidence="8">Uncharacterized protein</fullName>
    </submittedName>
</protein>
<evidence type="ECO:0000256" key="3">
    <source>
        <dbReference type="ARBA" id="ARBA00022692"/>
    </source>
</evidence>
<dbReference type="InterPro" id="IPR034294">
    <property type="entry name" value="Aquaporin_transptr"/>
</dbReference>
<evidence type="ECO:0000256" key="2">
    <source>
        <dbReference type="ARBA" id="ARBA00022448"/>
    </source>
</evidence>
<keyword evidence="3 6" id="KW-0812">Transmembrane</keyword>
<dbReference type="OrthoDB" id="1214271at2759"/>
<evidence type="ECO:0000256" key="4">
    <source>
        <dbReference type="ARBA" id="ARBA00022989"/>
    </source>
</evidence>
<feature type="non-terminal residue" evidence="8">
    <location>
        <position position="1"/>
    </location>
</feature>
<reference evidence="8" key="1">
    <citation type="submission" date="2022-07" db="EMBL/GenBank/DDBJ databases">
        <authorList>
            <person name="Macas J."/>
            <person name="Novak P."/>
            <person name="Neumann P."/>
        </authorList>
    </citation>
    <scope>NUCLEOTIDE SEQUENCE</scope>
</reference>
<dbReference type="GO" id="GO:0015267">
    <property type="term" value="F:channel activity"/>
    <property type="evidence" value="ECO:0007669"/>
    <property type="project" value="InterPro"/>
</dbReference>
<dbReference type="PRINTS" id="PR00783">
    <property type="entry name" value="MINTRINSICP"/>
</dbReference>
<dbReference type="InterPro" id="IPR023271">
    <property type="entry name" value="Aquaporin-like"/>
</dbReference>
<comment type="similarity">
    <text evidence="6">Belongs to the MIP/aquaporin (TC 1.A.8) family.</text>
</comment>
<dbReference type="PROSITE" id="PS00221">
    <property type="entry name" value="MIP"/>
    <property type="match status" value="1"/>
</dbReference>
<dbReference type="PANTHER" id="PTHR45724">
    <property type="entry name" value="AQUAPORIN NIP2-1"/>
    <property type="match status" value="1"/>
</dbReference>
<dbReference type="Gene3D" id="1.20.1080.10">
    <property type="entry name" value="Glycerol uptake facilitator protein"/>
    <property type="match status" value="1"/>
</dbReference>
<dbReference type="EMBL" id="CAMAPE010000014">
    <property type="protein sequence ID" value="CAH9081604.1"/>
    <property type="molecule type" value="Genomic_DNA"/>
</dbReference>
<comment type="caution">
    <text evidence="8">The sequence shown here is derived from an EMBL/GenBank/DDBJ whole genome shotgun (WGS) entry which is preliminary data.</text>
</comment>
<dbReference type="AlphaFoldDB" id="A0A9P0Z0H1"/>
<keyword evidence="9" id="KW-1185">Reference proteome</keyword>
<dbReference type="Pfam" id="PF00230">
    <property type="entry name" value="MIP"/>
    <property type="match status" value="1"/>
</dbReference>
<dbReference type="PANTHER" id="PTHR45724:SF23">
    <property type="entry name" value="AQUAPORIN NIP4-1-RELATED"/>
    <property type="match status" value="1"/>
</dbReference>
<evidence type="ECO:0000256" key="1">
    <source>
        <dbReference type="ARBA" id="ARBA00004141"/>
    </source>
</evidence>
<dbReference type="InterPro" id="IPR000425">
    <property type="entry name" value="MIP"/>
</dbReference>
<comment type="subcellular location">
    <subcellularLocation>
        <location evidence="1">Membrane</location>
        <topology evidence="1">Multi-pass membrane protein</topology>
    </subcellularLocation>
</comment>
<evidence type="ECO:0000256" key="5">
    <source>
        <dbReference type="ARBA" id="ARBA00023136"/>
    </source>
</evidence>
<dbReference type="Proteomes" id="UP001152484">
    <property type="component" value="Unassembled WGS sequence"/>
</dbReference>
<evidence type="ECO:0000313" key="8">
    <source>
        <dbReference type="EMBL" id="CAH9081604.1"/>
    </source>
</evidence>
<keyword evidence="5 7" id="KW-0472">Membrane</keyword>
<dbReference type="SUPFAM" id="SSF81338">
    <property type="entry name" value="Aquaporin-like"/>
    <property type="match status" value="1"/>
</dbReference>